<dbReference type="InterPro" id="IPR032774">
    <property type="entry name" value="WG_beta_rep"/>
</dbReference>
<protein>
    <recommendedName>
        <fullName evidence="3">WG repeat-containing protein</fullName>
    </recommendedName>
</protein>
<dbReference type="Pfam" id="PF14903">
    <property type="entry name" value="WG_beta_rep"/>
    <property type="match status" value="6"/>
</dbReference>
<proteinExistence type="predicted"/>
<accession>A0A1Q8Q1Z8</accession>
<dbReference type="Proteomes" id="UP000185568">
    <property type="component" value="Unassembled WGS sequence"/>
</dbReference>
<evidence type="ECO:0000313" key="1">
    <source>
        <dbReference type="EMBL" id="OLN21359.1"/>
    </source>
</evidence>
<evidence type="ECO:0000313" key="2">
    <source>
        <dbReference type="Proteomes" id="UP000185568"/>
    </source>
</evidence>
<keyword evidence="2" id="KW-1185">Reference proteome</keyword>
<dbReference type="PANTHER" id="PTHR37841">
    <property type="entry name" value="GLR2918 PROTEIN"/>
    <property type="match status" value="1"/>
</dbReference>
<dbReference type="AlphaFoldDB" id="A0A1Q8Q1Z8"/>
<reference evidence="1 2" key="1">
    <citation type="submission" date="2016-12" db="EMBL/GenBank/DDBJ databases">
        <title>Domibacillus antri genome sequencing.</title>
        <authorList>
            <person name="Verma A."/>
            <person name="Krishnamurthi S."/>
        </authorList>
    </citation>
    <scope>NUCLEOTIDE SEQUENCE [LARGE SCALE GENOMIC DNA]</scope>
    <source>
        <strain evidence="1 2">XD80</strain>
    </source>
</reference>
<sequence>MRKLLIVLGIGLFISGCSSNGNSTEVKTQEIEERTVAETPNAIDEVNVQEENGYKVVAKIDENLELTPNGDTFSEDLLVVRDANDLEKYGVVNKNGEMVIAPQFSYISSFNEGLAVAQQAGSDTYGFIDKTGEWVIEPQFSSASQFSEGLAFVQYQGENYIYIDKNGDRMIELNYESISMQVGANSIGFSEGLAPAHPENGTRLMGFIDKKGNWVIEPKFLFVSKFSEGLALAEDSESSLFGFIDQTGEWVIQPQYNQSQIDSFTLGVGYSKFSEGLALLEGDNEKFGYIDKTGNWVIEQKFDSPHHFSGGLAMVTYDPDDDASKNGFIDQTGNMFVQTYGNFNSFHDGFATTYMEGELNIISVQK</sequence>
<organism evidence="1 2">
    <name type="scientific">Domibacillus antri</name>
    <dbReference type="NCBI Taxonomy" id="1714264"/>
    <lineage>
        <taxon>Bacteria</taxon>
        <taxon>Bacillati</taxon>
        <taxon>Bacillota</taxon>
        <taxon>Bacilli</taxon>
        <taxon>Bacillales</taxon>
        <taxon>Bacillaceae</taxon>
        <taxon>Domibacillus</taxon>
    </lineage>
</organism>
<name>A0A1Q8Q1Z8_9BACI</name>
<dbReference type="SUPFAM" id="SSF69360">
    <property type="entry name" value="Cell wall binding repeat"/>
    <property type="match status" value="2"/>
</dbReference>
<dbReference type="PROSITE" id="PS51257">
    <property type="entry name" value="PROKAR_LIPOPROTEIN"/>
    <property type="match status" value="1"/>
</dbReference>
<dbReference type="EMBL" id="MSDU01000053">
    <property type="protein sequence ID" value="OLN21359.1"/>
    <property type="molecule type" value="Genomic_DNA"/>
</dbReference>
<dbReference type="PANTHER" id="PTHR37841:SF1">
    <property type="entry name" value="DUF3298 DOMAIN-CONTAINING PROTEIN"/>
    <property type="match status" value="1"/>
</dbReference>
<dbReference type="STRING" id="1714264.BTO30_15470"/>
<dbReference type="RefSeq" id="WP_075399604.1">
    <property type="nucleotide sequence ID" value="NZ_MSDU01000053.1"/>
</dbReference>
<dbReference type="OrthoDB" id="210273at2"/>
<evidence type="ECO:0008006" key="3">
    <source>
        <dbReference type="Google" id="ProtNLM"/>
    </source>
</evidence>
<comment type="caution">
    <text evidence="1">The sequence shown here is derived from an EMBL/GenBank/DDBJ whole genome shotgun (WGS) entry which is preliminary data.</text>
</comment>
<gene>
    <name evidence="1" type="ORF">BTO30_15470</name>
</gene>